<evidence type="ECO:0000313" key="3">
    <source>
        <dbReference type="Proteomes" id="UP000287969"/>
    </source>
</evidence>
<reference evidence="3" key="1">
    <citation type="submission" date="2019-01" db="EMBL/GenBank/DDBJ databases">
        <title>Draft genomes of a novel of Sporanaerobacter strains.</title>
        <authorList>
            <person name="Ma S."/>
        </authorList>
    </citation>
    <scope>NUCLEOTIDE SEQUENCE [LARGE SCALE GENOMIC DNA]</scope>
    <source>
        <strain evidence="3">NJN-17</strain>
    </source>
</reference>
<organism evidence="2 3">
    <name type="scientific">Acidilutibacter cellobiosedens</name>
    <dbReference type="NCBI Taxonomy" id="2507161"/>
    <lineage>
        <taxon>Bacteria</taxon>
        <taxon>Bacillati</taxon>
        <taxon>Bacillota</taxon>
        <taxon>Tissierellia</taxon>
        <taxon>Tissierellales</taxon>
        <taxon>Acidilutibacteraceae</taxon>
        <taxon>Acidilutibacter</taxon>
    </lineage>
</organism>
<feature type="domain" description="GerMN" evidence="1">
    <location>
        <begin position="83"/>
        <end position="177"/>
    </location>
</feature>
<dbReference type="KEGG" id="spoa:EQM13_04200"/>
<dbReference type="SMART" id="SM00909">
    <property type="entry name" value="Germane"/>
    <property type="match status" value="2"/>
</dbReference>
<evidence type="ECO:0000313" key="2">
    <source>
        <dbReference type="EMBL" id="QAT60838.1"/>
    </source>
</evidence>
<dbReference type="Pfam" id="PF10646">
    <property type="entry name" value="Germane"/>
    <property type="match status" value="2"/>
</dbReference>
<gene>
    <name evidence="2" type="ORF">EQM13_04200</name>
</gene>
<sequence length="338" mass="37847">MKIKKTLLITIIFVLCINLAGCSLKDGFLKLFSKEEEEIIRSDEENLLTEEDEGLRKTVLYFQNSEGLLVPLMRKIPWEEGIAKLALRNMIDSPSLRETLSPIGLMPIIPVGTEITGMSIDEETGICKVDFTENLLNCETEKSEENLVKGIVYTLTEFPAIKKVQIVVGGKILPSLKHGIGIGEPLEREDINLVEGEENARSKVVVYYKENYNQEYEYYIPVTVPTLAPTPNIYTAIEQLFEGSPSETLGLYTDIPDGLTLQGVEVRDGTAYVDVFADKLDALKEQFVIDGITKNIGLTLKQFDDIEKVELLIDGKTLEEAGIDIEHYESIPAFANEY</sequence>
<dbReference type="RefSeq" id="WP_128752038.1">
    <property type="nucleotide sequence ID" value="NZ_CP035282.1"/>
</dbReference>
<feature type="domain" description="GerMN" evidence="1">
    <location>
        <begin position="233"/>
        <end position="322"/>
    </location>
</feature>
<dbReference type="EMBL" id="CP035282">
    <property type="protein sequence ID" value="QAT60838.1"/>
    <property type="molecule type" value="Genomic_DNA"/>
</dbReference>
<proteinExistence type="predicted"/>
<dbReference type="AlphaFoldDB" id="A0A410QAC4"/>
<name>A0A410QAC4_9FIRM</name>
<dbReference type="OrthoDB" id="9809406at2"/>
<protein>
    <submittedName>
        <fullName evidence="2">Spore gernimation protein GerM</fullName>
    </submittedName>
</protein>
<accession>A0A410QAC4</accession>
<keyword evidence="3" id="KW-1185">Reference proteome</keyword>
<dbReference type="Proteomes" id="UP000287969">
    <property type="component" value="Chromosome"/>
</dbReference>
<evidence type="ECO:0000259" key="1">
    <source>
        <dbReference type="SMART" id="SM00909"/>
    </source>
</evidence>
<dbReference type="InterPro" id="IPR019606">
    <property type="entry name" value="GerMN"/>
</dbReference>